<accession>A0A177SGQ2</accession>
<organism evidence="4 5">
    <name type="scientific">Pseudomonas putida</name>
    <name type="common">Arthrobacter siderocapsulatus</name>
    <dbReference type="NCBI Taxonomy" id="303"/>
    <lineage>
        <taxon>Bacteria</taxon>
        <taxon>Pseudomonadati</taxon>
        <taxon>Pseudomonadota</taxon>
        <taxon>Gammaproteobacteria</taxon>
        <taxon>Pseudomonadales</taxon>
        <taxon>Pseudomonadaceae</taxon>
        <taxon>Pseudomonas</taxon>
    </lineage>
</organism>
<evidence type="ECO:0000256" key="1">
    <source>
        <dbReference type="ARBA" id="ARBA00023002"/>
    </source>
</evidence>
<reference evidence="4 5" key="1">
    <citation type="submission" date="2016-03" db="EMBL/GenBank/DDBJ databases">
        <title>Draft Genome Assembly of Pseudomonas putida strain CBF10-2.</title>
        <authorList>
            <person name="Iyer R.S."/>
            <person name="Damania A."/>
        </authorList>
    </citation>
    <scope>NUCLEOTIDE SEQUENCE [LARGE SCALE GENOMIC DNA]</scope>
    <source>
        <strain evidence="4 5">CBF10-2</strain>
    </source>
</reference>
<dbReference type="InterPro" id="IPR036291">
    <property type="entry name" value="NAD(P)-bd_dom_sf"/>
</dbReference>
<dbReference type="EMBL" id="LUCV01000032">
    <property type="protein sequence ID" value="OAI88347.1"/>
    <property type="molecule type" value="Genomic_DNA"/>
</dbReference>
<feature type="domain" description="Prephenate/arogenate dehydrogenase" evidence="3">
    <location>
        <begin position="2"/>
        <end position="280"/>
    </location>
</feature>
<dbReference type="PANTHER" id="PTHR21363:SF0">
    <property type="entry name" value="PREPHENATE DEHYDROGENASE [NADP(+)]"/>
    <property type="match status" value="1"/>
</dbReference>
<evidence type="ECO:0000313" key="4">
    <source>
        <dbReference type="EMBL" id="OAI88347.1"/>
    </source>
</evidence>
<dbReference type="Pfam" id="PF20463">
    <property type="entry name" value="PDH_C"/>
    <property type="match status" value="1"/>
</dbReference>
<feature type="region of interest" description="Disordered" evidence="2">
    <location>
        <begin position="301"/>
        <end position="329"/>
    </location>
</feature>
<dbReference type="AlphaFoldDB" id="A0A177SGQ2"/>
<dbReference type="GO" id="GO:0008977">
    <property type="term" value="F:prephenate dehydrogenase (NAD+) activity"/>
    <property type="evidence" value="ECO:0007669"/>
    <property type="project" value="InterPro"/>
</dbReference>
<evidence type="ECO:0000256" key="2">
    <source>
        <dbReference type="SAM" id="MobiDB-lite"/>
    </source>
</evidence>
<name>A0A177SGQ2_PSEPU</name>
<proteinExistence type="predicted"/>
<dbReference type="Gene3D" id="3.40.50.720">
    <property type="entry name" value="NAD(P)-binding Rossmann-like Domain"/>
    <property type="match status" value="1"/>
</dbReference>
<dbReference type="Gene3D" id="1.10.3660.10">
    <property type="entry name" value="6-phosphogluconate dehydrogenase C-terminal like domain"/>
    <property type="match status" value="1"/>
</dbReference>
<dbReference type="InterPro" id="IPR050812">
    <property type="entry name" value="Preph/Arog_dehydrog"/>
</dbReference>
<gene>
    <name evidence="4" type="ORF">AYO28_23475</name>
</gene>
<protein>
    <recommendedName>
        <fullName evidence="3">Prephenate/arogenate dehydrogenase domain-containing protein</fullName>
    </recommendedName>
</protein>
<dbReference type="GO" id="GO:0070403">
    <property type="term" value="F:NAD+ binding"/>
    <property type="evidence" value="ECO:0007669"/>
    <property type="project" value="TreeGrafter"/>
</dbReference>
<dbReference type="Proteomes" id="UP000077752">
    <property type="component" value="Unassembled WGS sequence"/>
</dbReference>
<dbReference type="PANTHER" id="PTHR21363">
    <property type="entry name" value="PREPHENATE DEHYDROGENASE"/>
    <property type="match status" value="1"/>
</dbReference>
<dbReference type="GO" id="GO:0004665">
    <property type="term" value="F:prephenate dehydrogenase (NADP+) activity"/>
    <property type="evidence" value="ECO:0007669"/>
    <property type="project" value="InterPro"/>
</dbReference>
<dbReference type="RefSeq" id="WP_064303715.1">
    <property type="nucleotide sequence ID" value="NZ_LUCV01000032.1"/>
</dbReference>
<sequence length="329" mass="35223">MDNYLVVGGAGIVGRFIAGLLADAGHAPLIIDREPAGRAFDQRVMDALDLPEQAPELLEATTALVLALPEEVALQVLERCAGAMPALRLLVNTCSVQQPFQECAGRLLPGVPSLGINPMFSPTLDCRGRPVVLCEREPGAAGARFATLLAGQGMRVRHLGPEDHDRTMAVCQTLPHAAVMAFAFALQRSECDPGLLAELAPPPMQALLALAARILHNPPQTYWDIQRHNRHGARQREHLAGGLDLLHQFCRQDSADAFAAELDAVRHWFGPGAAGYSRTCTRLFNLLNLYQGELPDARSVKPSVLDDAGSRQGSGTAGDHATGPAGDHR</sequence>
<keyword evidence="1" id="KW-0560">Oxidoreductase</keyword>
<evidence type="ECO:0000259" key="3">
    <source>
        <dbReference type="PROSITE" id="PS51176"/>
    </source>
</evidence>
<evidence type="ECO:0000313" key="5">
    <source>
        <dbReference type="Proteomes" id="UP000077752"/>
    </source>
</evidence>
<dbReference type="InterPro" id="IPR046825">
    <property type="entry name" value="PDH_C"/>
</dbReference>
<dbReference type="InterPro" id="IPR003099">
    <property type="entry name" value="Prephen_DH"/>
</dbReference>
<dbReference type="InterPro" id="IPR008927">
    <property type="entry name" value="6-PGluconate_DH-like_C_sf"/>
</dbReference>
<dbReference type="SUPFAM" id="SSF48179">
    <property type="entry name" value="6-phosphogluconate dehydrogenase C-terminal domain-like"/>
    <property type="match status" value="1"/>
</dbReference>
<dbReference type="SUPFAM" id="SSF51735">
    <property type="entry name" value="NAD(P)-binding Rossmann-fold domains"/>
    <property type="match status" value="1"/>
</dbReference>
<dbReference type="GO" id="GO:0006571">
    <property type="term" value="P:tyrosine biosynthetic process"/>
    <property type="evidence" value="ECO:0007669"/>
    <property type="project" value="InterPro"/>
</dbReference>
<comment type="caution">
    <text evidence="4">The sequence shown here is derived from an EMBL/GenBank/DDBJ whole genome shotgun (WGS) entry which is preliminary data.</text>
</comment>
<dbReference type="PROSITE" id="PS51176">
    <property type="entry name" value="PDH_ADH"/>
    <property type="match status" value="1"/>
</dbReference>